<name>A0A2A2HCZ6_9EURY</name>
<organism evidence="1 3">
    <name type="scientific">Methanosphaera cuniculi</name>
    <dbReference type="NCBI Taxonomy" id="1077256"/>
    <lineage>
        <taxon>Archaea</taxon>
        <taxon>Methanobacteriati</taxon>
        <taxon>Methanobacteriota</taxon>
        <taxon>Methanomada group</taxon>
        <taxon>Methanobacteria</taxon>
        <taxon>Methanobacteriales</taxon>
        <taxon>Methanobacteriaceae</taxon>
        <taxon>Methanosphaera</taxon>
    </lineage>
</organism>
<evidence type="ECO:0000313" key="2">
    <source>
        <dbReference type="EMBL" id="PWL07878.1"/>
    </source>
</evidence>
<dbReference type="AlphaFoldDB" id="A0A2A2HCZ6"/>
<gene>
    <name evidence="2" type="primary">murG_2</name>
    <name evidence="1" type="ORF">ASJ82_00225</name>
    <name evidence="2" type="ORF">MSCUN_11210</name>
</gene>
<protein>
    <submittedName>
        <fullName evidence="2">UDP-N-acetylglucosamine--N-acetylmuramyl-(Pentapeptide) pyrophosphoryl-undecaprenol N-acetylglucosamine transferase</fullName>
        <ecNumber evidence="2">2.4.1.227</ecNumber>
    </submittedName>
</protein>
<dbReference type="Proteomes" id="UP000217528">
    <property type="component" value="Unassembled WGS sequence"/>
</dbReference>
<reference evidence="1 3" key="2">
    <citation type="journal article" date="2017" name="BMC Genomics">
        <title>Genomic analysis of methanogenic archaea reveals a shift towards energy conservation.</title>
        <authorList>
            <person name="Gilmore S.P."/>
            <person name="Henske J.K."/>
            <person name="Sexton J.A."/>
            <person name="Solomon K.V."/>
            <person name="Seppala S."/>
            <person name="Yoo J.I."/>
            <person name="Huyett L.M."/>
            <person name="Pressman A."/>
            <person name="Cogan J.Z."/>
            <person name="Kivenson V."/>
            <person name="Peng X."/>
            <person name="Tan Y."/>
            <person name="Valentine D.L."/>
            <person name="O'Malley M.A."/>
        </authorList>
    </citation>
    <scope>NUCLEOTIDE SEQUENCE [LARGE SCALE GENOMIC DNA]</scope>
    <source>
        <strain evidence="1 3">1R-7</strain>
    </source>
</reference>
<dbReference type="EMBL" id="LMVN01000019">
    <property type="protein sequence ID" value="PAV07309.1"/>
    <property type="molecule type" value="Genomic_DNA"/>
</dbReference>
<keyword evidence="3" id="KW-1185">Reference proteome</keyword>
<dbReference type="Proteomes" id="UP000246004">
    <property type="component" value="Unassembled WGS sequence"/>
</dbReference>
<comment type="caution">
    <text evidence="1">The sequence shown here is derived from an EMBL/GenBank/DDBJ whole genome shotgun (WGS) entry which is preliminary data.</text>
</comment>
<proteinExistence type="predicted"/>
<evidence type="ECO:0000313" key="4">
    <source>
        <dbReference type="Proteomes" id="UP000246004"/>
    </source>
</evidence>
<evidence type="ECO:0000313" key="3">
    <source>
        <dbReference type="Proteomes" id="UP000217528"/>
    </source>
</evidence>
<dbReference type="OrthoDB" id="81356at2157"/>
<reference evidence="2 4" key="1">
    <citation type="submission" date="2016-04" db="EMBL/GenBank/DDBJ databases">
        <title>Genome sequence of Methanosphaera cuniculi DSM 4103.</title>
        <authorList>
            <person name="Poehlein A."/>
            <person name="Seedorf H."/>
            <person name="Daniel R."/>
        </authorList>
    </citation>
    <scope>NUCLEOTIDE SEQUENCE [LARGE SCALE GENOMIC DNA]</scope>
    <source>
        <strain evidence="2 4">DSM 4103</strain>
    </source>
</reference>
<sequence>MNIAIIAETAPARTLIPIIERLDDANITSLTHGEGASDILSLYSDEVIQIGKSRRNTNKKRSNALIATLVMKDTYKTYRELKKRDIDFVLTCGNSGDVRKGIIAAKKLKIPNIHIEQDIYNPIEVISYADIITTPTHYAQKKLKKLYNITNTVNIKGYPQAAYVNEVQLINKHEIYQHYGTNNFYVLVLGGDAQAADIPKIMHQVGKLARDIIVIPYRFNAQYVSQFIKDDNILVVDGFVDLLSLMNASCGVIYIAGMGITIEVGVLETPAVKIQGFHDEHQSNHLAESLGIEIAAIEDIPLAVSRMKKPNGRLLVRNGINASWRVVDLINNFKVFKKEKGGYSSLKNIWNQRKKYR</sequence>
<dbReference type="EC" id="2.4.1.227" evidence="2"/>
<evidence type="ECO:0000313" key="1">
    <source>
        <dbReference type="EMBL" id="PAV07309.1"/>
    </source>
</evidence>
<dbReference type="GO" id="GO:0016757">
    <property type="term" value="F:glycosyltransferase activity"/>
    <property type="evidence" value="ECO:0007669"/>
    <property type="project" value="UniProtKB-KW"/>
</dbReference>
<keyword evidence="2" id="KW-0808">Transferase</keyword>
<dbReference type="SUPFAM" id="SSF53756">
    <property type="entry name" value="UDP-Glycosyltransferase/glycogen phosphorylase"/>
    <property type="match status" value="1"/>
</dbReference>
<accession>A0A2A2HCZ6</accession>
<dbReference type="Gene3D" id="3.40.50.2000">
    <property type="entry name" value="Glycogen Phosphorylase B"/>
    <property type="match status" value="2"/>
</dbReference>
<keyword evidence="2" id="KW-0328">Glycosyltransferase</keyword>
<dbReference type="EMBL" id="LWMS01000042">
    <property type="protein sequence ID" value="PWL07878.1"/>
    <property type="molecule type" value="Genomic_DNA"/>
</dbReference>